<accession>A0A369KHA7</accession>
<dbReference type="InParanoid" id="A0A369KHA7"/>
<keyword evidence="2" id="KW-1185">Reference proteome</keyword>
<gene>
    <name evidence="1" type="ORF">Hypma_007134</name>
</gene>
<protein>
    <submittedName>
        <fullName evidence="1">Uncharacterized protein</fullName>
    </submittedName>
</protein>
<name>A0A369KHA7_HYPMA</name>
<sequence>MTSTKLGDDFLRVPKLDVSGSNWVIYKDRFLWSVDARGLLEHLDGTLSKPVDPIPDRDPESPPALTAAQVQLDADWKKETKTWKQGEATSANLVAGV</sequence>
<evidence type="ECO:0000313" key="2">
    <source>
        <dbReference type="Proteomes" id="UP000076154"/>
    </source>
</evidence>
<proteinExistence type="predicted"/>
<dbReference type="AlphaFoldDB" id="A0A369KHA7"/>
<dbReference type="OrthoDB" id="3269759at2759"/>
<dbReference type="EMBL" id="LUEZ02000005">
    <property type="protein sequence ID" value="RDB30296.1"/>
    <property type="molecule type" value="Genomic_DNA"/>
</dbReference>
<dbReference type="Proteomes" id="UP000076154">
    <property type="component" value="Unassembled WGS sequence"/>
</dbReference>
<evidence type="ECO:0000313" key="1">
    <source>
        <dbReference type="EMBL" id="RDB30296.1"/>
    </source>
</evidence>
<reference evidence="1" key="1">
    <citation type="submission" date="2018-04" db="EMBL/GenBank/DDBJ databases">
        <title>Whole genome sequencing of Hypsizygus marmoreus.</title>
        <authorList>
            <person name="Choi I.-G."/>
            <person name="Min B."/>
            <person name="Kim J.-G."/>
            <person name="Kim S."/>
            <person name="Oh Y.-L."/>
            <person name="Kong W.-S."/>
            <person name="Park H."/>
            <person name="Jeong J."/>
            <person name="Song E.-S."/>
        </authorList>
    </citation>
    <scope>NUCLEOTIDE SEQUENCE [LARGE SCALE GENOMIC DNA]</scope>
    <source>
        <strain evidence="1">51987-8</strain>
    </source>
</reference>
<comment type="caution">
    <text evidence="1">The sequence shown here is derived from an EMBL/GenBank/DDBJ whole genome shotgun (WGS) entry which is preliminary data.</text>
</comment>
<organism evidence="1 2">
    <name type="scientific">Hypsizygus marmoreus</name>
    <name type="common">White beech mushroom</name>
    <name type="synonym">Agaricus marmoreus</name>
    <dbReference type="NCBI Taxonomy" id="39966"/>
    <lineage>
        <taxon>Eukaryota</taxon>
        <taxon>Fungi</taxon>
        <taxon>Dikarya</taxon>
        <taxon>Basidiomycota</taxon>
        <taxon>Agaricomycotina</taxon>
        <taxon>Agaricomycetes</taxon>
        <taxon>Agaricomycetidae</taxon>
        <taxon>Agaricales</taxon>
        <taxon>Tricholomatineae</taxon>
        <taxon>Lyophyllaceae</taxon>
        <taxon>Hypsizygus</taxon>
    </lineage>
</organism>